<evidence type="ECO:0000256" key="1">
    <source>
        <dbReference type="SAM" id="SignalP"/>
    </source>
</evidence>
<proteinExistence type="predicted"/>
<keyword evidence="1" id="KW-0732">Signal</keyword>
<dbReference type="Proteomes" id="UP000305848">
    <property type="component" value="Unassembled WGS sequence"/>
</dbReference>
<sequence>MLMRLKMKMGILIALCVLFSNITHAQTLTNTIALQSDTIEVEAKFPGGAAGWASYLQHNLRAEVGAENLKVKRHHTVRQTVLVSFLVNKEGKISEVTVVNPKEVHPALAAEAMRVIKEGPDWSPATINSVPVIYRQMQSITFEVSAE</sequence>
<feature type="domain" description="TonB C-terminal" evidence="2">
    <location>
        <begin position="80"/>
        <end position="143"/>
    </location>
</feature>
<protein>
    <recommendedName>
        <fullName evidence="2">TonB C-terminal domain-containing protein</fullName>
    </recommendedName>
</protein>
<dbReference type="InterPro" id="IPR037682">
    <property type="entry name" value="TonB_C"/>
</dbReference>
<dbReference type="GO" id="GO:0055085">
    <property type="term" value="P:transmembrane transport"/>
    <property type="evidence" value="ECO:0007669"/>
    <property type="project" value="InterPro"/>
</dbReference>
<accession>A0A4U3L3U3</accession>
<dbReference type="Gene3D" id="3.30.1150.10">
    <property type="match status" value="1"/>
</dbReference>
<evidence type="ECO:0000313" key="3">
    <source>
        <dbReference type="EMBL" id="TKK69841.1"/>
    </source>
</evidence>
<evidence type="ECO:0000259" key="2">
    <source>
        <dbReference type="Pfam" id="PF03544"/>
    </source>
</evidence>
<dbReference type="AlphaFoldDB" id="A0A4U3L3U3"/>
<reference evidence="3 4" key="1">
    <citation type="submission" date="2019-05" db="EMBL/GenBank/DDBJ databases">
        <title>Panacibacter sp. strain 17mud1-8 Genome sequencing and assembly.</title>
        <authorList>
            <person name="Chhetri G."/>
        </authorList>
    </citation>
    <scope>NUCLEOTIDE SEQUENCE [LARGE SCALE GENOMIC DNA]</scope>
    <source>
        <strain evidence="3 4">17mud1-8</strain>
    </source>
</reference>
<keyword evidence="4" id="KW-1185">Reference proteome</keyword>
<evidence type="ECO:0000313" key="4">
    <source>
        <dbReference type="Proteomes" id="UP000305848"/>
    </source>
</evidence>
<feature type="signal peptide" evidence="1">
    <location>
        <begin position="1"/>
        <end position="25"/>
    </location>
</feature>
<feature type="chain" id="PRO_5020292013" description="TonB C-terminal domain-containing protein" evidence="1">
    <location>
        <begin position="26"/>
        <end position="147"/>
    </location>
</feature>
<gene>
    <name evidence="3" type="ORF">FC093_07130</name>
</gene>
<dbReference type="SUPFAM" id="SSF74653">
    <property type="entry name" value="TolA/TonB C-terminal domain"/>
    <property type="match status" value="1"/>
</dbReference>
<name>A0A4U3L3U3_9BACT</name>
<comment type="caution">
    <text evidence="3">The sequence shown here is derived from an EMBL/GenBank/DDBJ whole genome shotgun (WGS) entry which is preliminary data.</text>
</comment>
<dbReference type="EMBL" id="SZQL01000004">
    <property type="protein sequence ID" value="TKK69841.1"/>
    <property type="molecule type" value="Genomic_DNA"/>
</dbReference>
<dbReference type="OrthoDB" id="1377129at2"/>
<organism evidence="3 4">
    <name type="scientific">Ilyomonas limi</name>
    <dbReference type="NCBI Taxonomy" id="2575867"/>
    <lineage>
        <taxon>Bacteria</taxon>
        <taxon>Pseudomonadati</taxon>
        <taxon>Bacteroidota</taxon>
        <taxon>Chitinophagia</taxon>
        <taxon>Chitinophagales</taxon>
        <taxon>Chitinophagaceae</taxon>
        <taxon>Ilyomonas</taxon>
    </lineage>
</organism>
<dbReference type="Pfam" id="PF03544">
    <property type="entry name" value="TonB_C"/>
    <property type="match status" value="1"/>
</dbReference>